<organism evidence="3 4">
    <name type="scientific">Enhydra lutris kenyoni</name>
    <name type="common">northern sea otter</name>
    <dbReference type="NCBI Taxonomy" id="391180"/>
    <lineage>
        <taxon>Eukaryota</taxon>
        <taxon>Metazoa</taxon>
        <taxon>Chordata</taxon>
        <taxon>Craniata</taxon>
        <taxon>Vertebrata</taxon>
        <taxon>Euteleostomi</taxon>
        <taxon>Mammalia</taxon>
        <taxon>Eutheria</taxon>
        <taxon>Laurasiatheria</taxon>
        <taxon>Carnivora</taxon>
        <taxon>Caniformia</taxon>
        <taxon>Musteloidea</taxon>
        <taxon>Mustelidae</taxon>
        <taxon>Lutrinae</taxon>
        <taxon>Enhydra</taxon>
    </lineage>
</organism>
<proteinExistence type="predicted"/>
<dbReference type="KEGG" id="elk:111139778"/>
<keyword evidence="3" id="KW-1185">Reference proteome</keyword>
<evidence type="ECO:0000313" key="3">
    <source>
        <dbReference type="Proteomes" id="UP000248482"/>
    </source>
</evidence>
<feature type="signal peptide" evidence="2">
    <location>
        <begin position="1"/>
        <end position="19"/>
    </location>
</feature>
<feature type="region of interest" description="Disordered" evidence="1">
    <location>
        <begin position="162"/>
        <end position="190"/>
    </location>
</feature>
<dbReference type="PANTHER" id="PTHR10041">
    <property type="entry name" value="COLIPASE"/>
    <property type="match status" value="1"/>
</dbReference>
<name>A0A2Y9IKP8_ENHLU</name>
<gene>
    <name evidence="4" type="primary">LOC111139778</name>
</gene>
<keyword evidence="2" id="KW-0732">Signal</keyword>
<evidence type="ECO:0000313" key="4">
    <source>
        <dbReference type="RefSeq" id="XP_022347869.1"/>
    </source>
</evidence>
<dbReference type="PANTHER" id="PTHR10041:SF5">
    <property type="entry name" value="LEUCINE-RICH COLIPASE-LIKE PROTEIN 1"/>
    <property type="match status" value="1"/>
</dbReference>
<dbReference type="RefSeq" id="XP_022347869.1">
    <property type="nucleotide sequence ID" value="XM_022492161.1"/>
</dbReference>
<dbReference type="Pfam" id="PF15083">
    <property type="entry name" value="Colipase-like"/>
    <property type="match status" value="1"/>
</dbReference>
<evidence type="ECO:0000256" key="2">
    <source>
        <dbReference type="SAM" id="SignalP"/>
    </source>
</evidence>
<dbReference type="InterPro" id="IPR001981">
    <property type="entry name" value="Colipase"/>
</dbReference>
<dbReference type="STRING" id="391180.A0A2Y9IKP8"/>
<accession>A0A2Y9IKP8</accession>
<sequence length="190" mass="20631">MACAGRLLLLLSLLPVCMAWKPKSLFLFNKRTGEACDDHSECQSRCCVPNSLNGQAFCAAKTIFLKCLRWGKPNRDACSDHAECRSHCCVTNSASSQTFCRPRGIFLQCTPWRRPNGARCGHHRECRSQCCIALSEVSRPRCVRRSGLLAQCLPLVSARPREGLPAAPEAGGPRGGPGLHTRGAPPSGRG</sequence>
<dbReference type="SUPFAM" id="SSF57190">
    <property type="entry name" value="Colipase-like"/>
    <property type="match status" value="1"/>
</dbReference>
<dbReference type="GO" id="GO:0007586">
    <property type="term" value="P:digestion"/>
    <property type="evidence" value="ECO:0007669"/>
    <property type="project" value="InterPro"/>
</dbReference>
<dbReference type="GeneID" id="111139778"/>
<dbReference type="GO" id="GO:0008047">
    <property type="term" value="F:enzyme activator activity"/>
    <property type="evidence" value="ECO:0007669"/>
    <property type="project" value="InterPro"/>
</dbReference>
<dbReference type="GO" id="GO:0016042">
    <property type="term" value="P:lipid catabolic process"/>
    <property type="evidence" value="ECO:0007669"/>
    <property type="project" value="InterPro"/>
</dbReference>
<feature type="chain" id="PRO_5015857478" evidence="2">
    <location>
        <begin position="20"/>
        <end position="190"/>
    </location>
</feature>
<reference evidence="4" key="1">
    <citation type="submission" date="2025-08" db="UniProtKB">
        <authorList>
            <consortium name="RefSeq"/>
        </authorList>
    </citation>
    <scope>IDENTIFICATION</scope>
    <source>
        <tissue evidence="4">Blood</tissue>
    </source>
</reference>
<protein>
    <submittedName>
        <fullName evidence="4">Leucine-rich colipase-like protein 1</fullName>
    </submittedName>
</protein>
<dbReference type="OrthoDB" id="9837822at2759"/>
<dbReference type="Proteomes" id="UP000248482">
    <property type="component" value="Unplaced"/>
</dbReference>
<evidence type="ECO:0000256" key="1">
    <source>
        <dbReference type="SAM" id="MobiDB-lite"/>
    </source>
</evidence>
<dbReference type="GO" id="GO:0005576">
    <property type="term" value="C:extracellular region"/>
    <property type="evidence" value="ECO:0007669"/>
    <property type="project" value="InterPro"/>
</dbReference>
<dbReference type="AlphaFoldDB" id="A0A2Y9IKP8"/>